<evidence type="ECO:0000313" key="2">
    <source>
        <dbReference type="Proteomes" id="UP000315423"/>
    </source>
</evidence>
<reference evidence="1" key="1">
    <citation type="submission" date="2018-09" db="EMBL/GenBank/DDBJ databases">
        <title>A genomic encyclopedia of anaerobic methanotrophic archaea.</title>
        <authorList>
            <person name="Skennerton C.T."/>
            <person name="Chadwick G.L."/>
            <person name="Laso-Perez R."/>
            <person name="Leu A.O."/>
            <person name="Speth D.R."/>
            <person name="Yu H."/>
            <person name="Morgan-Lang C."/>
            <person name="Hatzenpichler R."/>
            <person name="Goudeau D."/>
            <person name="Malmstrom R."/>
            <person name="Woyke T."/>
            <person name="Hallam S."/>
            <person name="Tyson G.W."/>
            <person name="Wegener G."/>
            <person name="Boetius A."/>
            <person name="Orphan V.J."/>
        </authorList>
    </citation>
    <scope>NUCLEOTIDE SEQUENCE</scope>
    <source>
        <strain evidence="1">CONS3730D10UFb2</strain>
    </source>
</reference>
<protein>
    <submittedName>
        <fullName evidence="1">Uncharacterized protein</fullName>
    </submittedName>
</protein>
<accession>A0AC61SBB5</accession>
<comment type="caution">
    <text evidence="1">The sequence shown here is derived from an EMBL/GenBank/DDBJ whole genome shotgun (WGS) entry which is preliminary data.</text>
</comment>
<organism evidence="1 2">
    <name type="scientific">Candidatus Methanomarinus sp</name>
    <dbReference type="NCBI Taxonomy" id="3386244"/>
    <lineage>
        <taxon>Archaea</taxon>
        <taxon>Methanobacteriati</taxon>
        <taxon>Methanobacteriota</taxon>
        <taxon>Stenosarchaea group</taxon>
        <taxon>Methanomicrobia</taxon>
        <taxon>Methanosarcinales</taxon>
        <taxon>ANME-2 cluster</taxon>
        <taxon>Candidatus Methanocomedenaceae</taxon>
        <taxon>Candidatus Methanomarinus</taxon>
    </lineage>
</organism>
<evidence type="ECO:0000313" key="1">
    <source>
        <dbReference type="EMBL" id="TKY92022.1"/>
    </source>
</evidence>
<proteinExistence type="predicted"/>
<name>A0AC61SBB5_9EURY</name>
<dbReference type="EMBL" id="QYBA01000087">
    <property type="protein sequence ID" value="TKY92022.1"/>
    <property type="molecule type" value="Genomic_DNA"/>
</dbReference>
<dbReference type="Proteomes" id="UP000315423">
    <property type="component" value="Unassembled WGS sequence"/>
</dbReference>
<sequence length="92" mass="11027">MYVMNRFIQTNYMYNSFDYRDLAVNVEPITDWKEINIIPIYMGLNREIKPGIGNITDEELQEARRLIRKFPQCPLIKSDVKRPEMLREFVAL</sequence>
<gene>
    <name evidence="1" type="ORF">C5S46_02825</name>
</gene>
<feature type="non-terminal residue" evidence="1">
    <location>
        <position position="92"/>
    </location>
</feature>